<keyword evidence="11" id="KW-1185">Reference proteome</keyword>
<keyword evidence="4" id="KW-0805">Transcription regulation</keyword>
<dbReference type="GO" id="GO:0000981">
    <property type="term" value="F:DNA-binding transcription factor activity, RNA polymerase II-specific"/>
    <property type="evidence" value="ECO:0007669"/>
    <property type="project" value="InterPro"/>
</dbReference>
<feature type="region of interest" description="Disordered" evidence="8">
    <location>
        <begin position="648"/>
        <end position="674"/>
    </location>
</feature>
<keyword evidence="6" id="KW-0804">Transcription</keyword>
<evidence type="ECO:0000256" key="5">
    <source>
        <dbReference type="ARBA" id="ARBA00023125"/>
    </source>
</evidence>
<dbReference type="PANTHER" id="PTHR31313:SF86">
    <property type="entry name" value="ZN(2)-C6 FUNGAL-TYPE DOMAIN-CONTAINING PROTEIN"/>
    <property type="match status" value="1"/>
</dbReference>
<evidence type="ECO:0000256" key="6">
    <source>
        <dbReference type="ARBA" id="ARBA00023163"/>
    </source>
</evidence>
<dbReference type="Gene3D" id="4.10.240.10">
    <property type="entry name" value="Zn(2)-C6 fungal-type DNA-binding domain"/>
    <property type="match status" value="1"/>
</dbReference>
<dbReference type="AlphaFoldDB" id="A0A9W9B5G8"/>
<name>A0A9W9B5G8_9HYPO</name>
<evidence type="ECO:0000313" key="10">
    <source>
        <dbReference type="EMBL" id="KAJ4856808.1"/>
    </source>
</evidence>
<keyword evidence="2" id="KW-0479">Metal-binding</keyword>
<dbReference type="PANTHER" id="PTHR31313">
    <property type="entry name" value="TY1 ENHANCER ACTIVATOR"/>
    <property type="match status" value="1"/>
</dbReference>
<comment type="caution">
    <text evidence="10">The sequence shown here is derived from an EMBL/GenBank/DDBJ whole genome shotgun (WGS) entry which is preliminary data.</text>
</comment>
<feature type="region of interest" description="Disordered" evidence="8">
    <location>
        <begin position="143"/>
        <end position="183"/>
    </location>
</feature>
<accession>A0A9W9B5G8</accession>
<comment type="subcellular location">
    <subcellularLocation>
        <location evidence="1">Nucleus</location>
    </subcellularLocation>
</comment>
<dbReference type="PROSITE" id="PS00463">
    <property type="entry name" value="ZN2_CY6_FUNGAL_1"/>
    <property type="match status" value="1"/>
</dbReference>
<evidence type="ECO:0000256" key="4">
    <source>
        <dbReference type="ARBA" id="ARBA00023015"/>
    </source>
</evidence>
<protein>
    <submittedName>
        <fullName evidence="10">Fungal specific transcription factor domain-containing protein</fullName>
    </submittedName>
</protein>
<dbReference type="SMART" id="SM00906">
    <property type="entry name" value="Fungal_trans"/>
    <property type="match status" value="1"/>
</dbReference>
<evidence type="ECO:0000259" key="9">
    <source>
        <dbReference type="PROSITE" id="PS50048"/>
    </source>
</evidence>
<organism evidence="10 11">
    <name type="scientific">Trichoderma breve</name>
    <dbReference type="NCBI Taxonomy" id="2034170"/>
    <lineage>
        <taxon>Eukaryota</taxon>
        <taxon>Fungi</taxon>
        <taxon>Dikarya</taxon>
        <taxon>Ascomycota</taxon>
        <taxon>Pezizomycotina</taxon>
        <taxon>Sordariomycetes</taxon>
        <taxon>Hypocreomycetidae</taxon>
        <taxon>Hypocreales</taxon>
        <taxon>Hypocreaceae</taxon>
        <taxon>Trichoderma</taxon>
    </lineage>
</organism>
<dbReference type="Proteomes" id="UP001140511">
    <property type="component" value="Unassembled WGS sequence"/>
</dbReference>
<dbReference type="GO" id="GO:0005634">
    <property type="term" value="C:nucleus"/>
    <property type="evidence" value="ECO:0007669"/>
    <property type="project" value="UniProtKB-SubCell"/>
</dbReference>
<proteinExistence type="predicted"/>
<keyword evidence="7" id="KW-0539">Nucleus</keyword>
<dbReference type="GO" id="GO:0008270">
    <property type="term" value="F:zinc ion binding"/>
    <property type="evidence" value="ECO:0007669"/>
    <property type="project" value="InterPro"/>
</dbReference>
<dbReference type="EMBL" id="JAOPEN010000005">
    <property type="protein sequence ID" value="KAJ4856808.1"/>
    <property type="molecule type" value="Genomic_DNA"/>
</dbReference>
<dbReference type="CDD" id="cd00067">
    <property type="entry name" value="GAL4"/>
    <property type="match status" value="1"/>
</dbReference>
<dbReference type="RefSeq" id="XP_056025864.1">
    <property type="nucleotide sequence ID" value="XM_056174915.1"/>
</dbReference>
<gene>
    <name evidence="10" type="ORF">T069G_07705</name>
</gene>
<evidence type="ECO:0000256" key="8">
    <source>
        <dbReference type="SAM" id="MobiDB-lite"/>
    </source>
</evidence>
<evidence type="ECO:0000256" key="2">
    <source>
        <dbReference type="ARBA" id="ARBA00022723"/>
    </source>
</evidence>
<dbReference type="InterPro" id="IPR036864">
    <property type="entry name" value="Zn2-C6_fun-type_DNA-bd_sf"/>
</dbReference>
<keyword evidence="5" id="KW-0238">DNA-binding</keyword>
<keyword evidence="3" id="KW-0862">Zinc</keyword>
<evidence type="ECO:0000256" key="7">
    <source>
        <dbReference type="ARBA" id="ARBA00023242"/>
    </source>
</evidence>
<evidence type="ECO:0000256" key="3">
    <source>
        <dbReference type="ARBA" id="ARBA00022833"/>
    </source>
</evidence>
<dbReference type="PROSITE" id="PS50048">
    <property type="entry name" value="ZN2_CY6_FUNGAL_2"/>
    <property type="match status" value="1"/>
</dbReference>
<feature type="domain" description="Zn(2)-C6 fungal-type" evidence="9">
    <location>
        <begin position="26"/>
        <end position="56"/>
    </location>
</feature>
<dbReference type="CDD" id="cd12148">
    <property type="entry name" value="fungal_TF_MHR"/>
    <property type="match status" value="1"/>
</dbReference>
<dbReference type="SMART" id="SM00066">
    <property type="entry name" value="GAL4"/>
    <property type="match status" value="1"/>
</dbReference>
<reference evidence="10" key="1">
    <citation type="submission" date="2022-09" db="EMBL/GenBank/DDBJ databases">
        <title>Chromosome-level assembly of Trichoderma breve T069, a fungus used in development of biopesticide product.</title>
        <authorList>
            <person name="Lin R."/>
            <person name="Liu T."/>
        </authorList>
    </citation>
    <scope>NUCLEOTIDE SEQUENCE</scope>
    <source>
        <strain evidence="10">T069</strain>
    </source>
</reference>
<dbReference type="InterPro" id="IPR007219">
    <property type="entry name" value="XnlR_reg_dom"/>
</dbReference>
<dbReference type="GO" id="GO:0003677">
    <property type="term" value="F:DNA binding"/>
    <property type="evidence" value="ECO:0007669"/>
    <property type="project" value="UniProtKB-KW"/>
</dbReference>
<dbReference type="GeneID" id="80869603"/>
<dbReference type="InterPro" id="IPR051615">
    <property type="entry name" value="Transcr_Regulatory_Elem"/>
</dbReference>
<dbReference type="GO" id="GO:0006351">
    <property type="term" value="P:DNA-templated transcription"/>
    <property type="evidence" value="ECO:0007669"/>
    <property type="project" value="InterPro"/>
</dbReference>
<sequence>MIPIVETSHLVNRSSFRKRKKRVAAACDFCRRRKLGCDNAAPRCGSCQSHQKQCTYAYRPSNSRIKQLEEENARLRGSSRASELQNAEVPPNTESVERILTLVHSSPMPHHTEHGAVEEILDLPDEPVTAAPVQHVLRHPSPTVTRRYTSGPDRENRFHGPSSAMFDGPRSSHKPVGDSDTPDDVYKKCQLLAEATRQRQMEMINSKSGKLDFDGVEPEMAMNMLTIFWNRQHHSGSIVYRPAFMRDMACNGPLFSKLLLNAIYFSASEYLSRAAASGLEGIMATRCEVADNCTTGLEFRRRIDDMLHDPETRLLFKSEVTTIQALIIVSDALFSWCDEKSASWHYSGIAIGMITDLGLHSESVNLSVTSNRSLENIETHRRLFWAAFAMDKLQSIYQGRPSRLREPDNNVPIRFLDEFDELEPFHTIGYAAKPTFLGSPGYSVSTFEQLCKLSLIMDRVLCNLYTERSSQRNPEDLVHIASCLDEDLKTWRGSLPQHISVLLEDLTSAPILPHLISLLALYNATIILLHRPFVSDGHLQSADQSRVSQSFAVCAAAASDVNGLLQAFRPNFCVKATPYAMSYAIYVSATIHLRIAAQRRPGSEAHRSLRNCLDALFEHQMMSYASRRCLSILKGLMKRLKVDVSDSTGSASSHSFEPGAVSTGASAAPSEIPTPLAPNNPQGIIVADGSYSADIQTGMVTPWSGIDIAEIVKTFNLSPPSAVYDDSGLVDGQADDCIDRTFQDLDTFTSFDALFGLDIH</sequence>
<dbReference type="Pfam" id="PF04082">
    <property type="entry name" value="Fungal_trans"/>
    <property type="match status" value="1"/>
</dbReference>
<dbReference type="InterPro" id="IPR001138">
    <property type="entry name" value="Zn2Cys6_DnaBD"/>
</dbReference>
<evidence type="ECO:0000256" key="1">
    <source>
        <dbReference type="ARBA" id="ARBA00004123"/>
    </source>
</evidence>
<evidence type="ECO:0000313" key="11">
    <source>
        <dbReference type="Proteomes" id="UP001140511"/>
    </source>
</evidence>
<dbReference type="Pfam" id="PF00172">
    <property type="entry name" value="Zn_clus"/>
    <property type="match status" value="1"/>
</dbReference>
<dbReference type="SUPFAM" id="SSF57701">
    <property type="entry name" value="Zn2/Cys6 DNA-binding domain"/>
    <property type="match status" value="1"/>
</dbReference>